<dbReference type="InterPro" id="IPR015915">
    <property type="entry name" value="Kelch-typ_b-propeller"/>
</dbReference>
<gene>
    <name evidence="1" type="ORF">STAS_06202</name>
</gene>
<dbReference type="PANTHER" id="PTHR47590:SF7">
    <property type="entry name" value="OS06G0711700 PROTEIN"/>
    <property type="match status" value="1"/>
</dbReference>
<dbReference type="PANTHER" id="PTHR47590">
    <property type="entry name" value="F-BOX/KELCH-REPEAT PROTEIN SKIP25"/>
    <property type="match status" value="1"/>
</dbReference>
<dbReference type="Gene3D" id="2.120.10.80">
    <property type="entry name" value="Kelch-type beta propeller"/>
    <property type="match status" value="1"/>
</dbReference>
<evidence type="ECO:0000313" key="2">
    <source>
        <dbReference type="Proteomes" id="UP000325081"/>
    </source>
</evidence>
<keyword evidence="2" id="KW-1185">Reference proteome</keyword>
<sequence>MPSDPQIPKMTNPISSDFPSATSTAVKLTHHGGDHQSLLPGLPDHIAQICLSLVPPSVLYSVCRSWRRLIYSQFFPPFLSLYAVAFPSAAAVPPDTFPDPIEFLSFDPISRRWCLLPPPPSDPDPPRFLFRHPTFICRDMPVQSVSAAGTLVVLAATDDLFLPALPRPLVFDPLAGSWSCGPRIPAPRRWCAAGFSGGAVYVAGGIGASYSCGVARSAERWDIARRPPPEAAAWRRLADLRDGKFSRDAVEAVGWRGLLCMVSAKEGVVYDPAADRWREMPAGMLAGWRGPVASMEEETIYVVDEAAGVLRRYDGEGDAWRDVAASGLMRGAQKLTAGGGRVCVLCGGGEKIVVVDVAGPPPARMWVEDVPPGIQVVGIHILPRLHGSVKIHRVAGKTS</sequence>
<dbReference type="SUPFAM" id="SSF117281">
    <property type="entry name" value="Kelch motif"/>
    <property type="match status" value="1"/>
</dbReference>
<proteinExistence type="predicted"/>
<dbReference type="EMBL" id="BKCP01004339">
    <property type="protein sequence ID" value="GER30267.1"/>
    <property type="molecule type" value="Genomic_DNA"/>
</dbReference>
<accession>A0A5A7PDB5</accession>
<reference evidence="2" key="1">
    <citation type="journal article" date="2019" name="Curr. Biol.">
        <title>Genome Sequence of Striga asiatica Provides Insight into the Evolution of Plant Parasitism.</title>
        <authorList>
            <person name="Yoshida S."/>
            <person name="Kim S."/>
            <person name="Wafula E.K."/>
            <person name="Tanskanen J."/>
            <person name="Kim Y.M."/>
            <person name="Honaas L."/>
            <person name="Yang Z."/>
            <person name="Spallek T."/>
            <person name="Conn C.E."/>
            <person name="Ichihashi Y."/>
            <person name="Cheong K."/>
            <person name="Cui S."/>
            <person name="Der J.P."/>
            <person name="Gundlach H."/>
            <person name="Jiao Y."/>
            <person name="Hori C."/>
            <person name="Ishida J.K."/>
            <person name="Kasahara H."/>
            <person name="Kiba T."/>
            <person name="Kim M.S."/>
            <person name="Koo N."/>
            <person name="Laohavisit A."/>
            <person name="Lee Y.H."/>
            <person name="Lumba S."/>
            <person name="McCourt P."/>
            <person name="Mortimer J.C."/>
            <person name="Mutuku J.M."/>
            <person name="Nomura T."/>
            <person name="Sasaki-Sekimoto Y."/>
            <person name="Seto Y."/>
            <person name="Wang Y."/>
            <person name="Wakatake T."/>
            <person name="Sakakibara H."/>
            <person name="Demura T."/>
            <person name="Yamaguchi S."/>
            <person name="Yoneyama K."/>
            <person name="Manabe R.I."/>
            <person name="Nelson D.C."/>
            <person name="Schulman A.H."/>
            <person name="Timko M.P."/>
            <person name="dePamphilis C.W."/>
            <person name="Choi D."/>
            <person name="Shirasu K."/>
        </authorList>
    </citation>
    <scope>NUCLEOTIDE SEQUENCE [LARGE SCALE GENOMIC DNA]</scope>
    <source>
        <strain evidence="2">cv. UVA1</strain>
    </source>
</reference>
<comment type="caution">
    <text evidence="1">The sequence shown here is derived from an EMBL/GenBank/DDBJ whole genome shotgun (WGS) entry which is preliminary data.</text>
</comment>
<organism evidence="1 2">
    <name type="scientific">Striga asiatica</name>
    <name type="common">Asiatic witchweed</name>
    <name type="synonym">Buchnera asiatica</name>
    <dbReference type="NCBI Taxonomy" id="4170"/>
    <lineage>
        <taxon>Eukaryota</taxon>
        <taxon>Viridiplantae</taxon>
        <taxon>Streptophyta</taxon>
        <taxon>Embryophyta</taxon>
        <taxon>Tracheophyta</taxon>
        <taxon>Spermatophyta</taxon>
        <taxon>Magnoliopsida</taxon>
        <taxon>eudicotyledons</taxon>
        <taxon>Gunneridae</taxon>
        <taxon>Pentapetalae</taxon>
        <taxon>asterids</taxon>
        <taxon>lamiids</taxon>
        <taxon>Lamiales</taxon>
        <taxon>Orobanchaceae</taxon>
        <taxon>Buchnereae</taxon>
        <taxon>Striga</taxon>
    </lineage>
</organism>
<protein>
    <submittedName>
        <fullName evidence="1">Galactose oxidase/kelch repeat superfamily protein</fullName>
    </submittedName>
</protein>
<evidence type="ECO:0000313" key="1">
    <source>
        <dbReference type="EMBL" id="GER30267.1"/>
    </source>
</evidence>
<dbReference type="OrthoDB" id="1899182at2759"/>
<dbReference type="AlphaFoldDB" id="A0A5A7PDB5"/>
<name>A0A5A7PDB5_STRAF</name>
<dbReference type="InterPro" id="IPR036047">
    <property type="entry name" value="F-box-like_dom_sf"/>
</dbReference>
<dbReference type="Proteomes" id="UP000325081">
    <property type="component" value="Unassembled WGS sequence"/>
</dbReference>
<dbReference type="SUPFAM" id="SSF81383">
    <property type="entry name" value="F-box domain"/>
    <property type="match status" value="1"/>
</dbReference>